<accession>A0A8T0R9I3</accession>
<feature type="region of interest" description="Disordered" evidence="1">
    <location>
        <begin position="140"/>
        <end position="164"/>
    </location>
</feature>
<evidence type="ECO:0000313" key="2">
    <source>
        <dbReference type="EMBL" id="KAG2582482.1"/>
    </source>
</evidence>
<feature type="compositionally biased region" description="Polar residues" evidence="1">
    <location>
        <begin position="1"/>
        <end position="15"/>
    </location>
</feature>
<feature type="compositionally biased region" description="Polar residues" evidence="1">
    <location>
        <begin position="151"/>
        <end position="160"/>
    </location>
</feature>
<name>A0A8T0R9I3_PANVG</name>
<proteinExistence type="predicted"/>
<protein>
    <submittedName>
        <fullName evidence="2">Uncharacterized protein</fullName>
    </submittedName>
</protein>
<reference evidence="2" key="1">
    <citation type="submission" date="2020-05" db="EMBL/GenBank/DDBJ databases">
        <title>WGS assembly of Panicum virgatum.</title>
        <authorList>
            <person name="Lovell J.T."/>
            <person name="Jenkins J."/>
            <person name="Shu S."/>
            <person name="Juenger T.E."/>
            <person name="Schmutz J."/>
        </authorList>
    </citation>
    <scope>NUCLEOTIDE SEQUENCE</scope>
    <source>
        <strain evidence="2">AP13</strain>
    </source>
</reference>
<evidence type="ECO:0000256" key="1">
    <source>
        <dbReference type="SAM" id="MobiDB-lite"/>
    </source>
</evidence>
<feature type="region of interest" description="Disordered" evidence="1">
    <location>
        <begin position="1"/>
        <end position="39"/>
    </location>
</feature>
<evidence type="ECO:0000313" key="3">
    <source>
        <dbReference type="Proteomes" id="UP000823388"/>
    </source>
</evidence>
<keyword evidence="3" id="KW-1185">Reference proteome</keyword>
<comment type="caution">
    <text evidence="2">The sequence shown here is derived from an EMBL/GenBank/DDBJ whole genome shotgun (WGS) entry which is preliminary data.</text>
</comment>
<sequence length="213" mass="22866">MGAAGPTSTPPTSIISAPAPRPRACRPRPPNATAEAGRLHASASDAFLPAEHASDAILPLPARNADPSAAWWREFFNTSPNRDASQGRSANAGSASACSWNRRSLRFSVRRCQRTPPVLPHHLQAPSAWHSCTFPPHLRSSPGGAAHHGQCNDTTQTKQASGPYIPQFKINGRSEARNLPSYIYRLGDLRSVYGSMTTVGIHAPIHLQVCTPI</sequence>
<dbReference type="EMBL" id="CM029047">
    <property type="protein sequence ID" value="KAG2582482.1"/>
    <property type="molecule type" value="Genomic_DNA"/>
</dbReference>
<gene>
    <name evidence="2" type="ORF">PVAP13_6KG109912</name>
</gene>
<dbReference type="Proteomes" id="UP000823388">
    <property type="component" value="Chromosome 6K"/>
</dbReference>
<organism evidence="2 3">
    <name type="scientific">Panicum virgatum</name>
    <name type="common">Blackwell switchgrass</name>
    <dbReference type="NCBI Taxonomy" id="38727"/>
    <lineage>
        <taxon>Eukaryota</taxon>
        <taxon>Viridiplantae</taxon>
        <taxon>Streptophyta</taxon>
        <taxon>Embryophyta</taxon>
        <taxon>Tracheophyta</taxon>
        <taxon>Spermatophyta</taxon>
        <taxon>Magnoliopsida</taxon>
        <taxon>Liliopsida</taxon>
        <taxon>Poales</taxon>
        <taxon>Poaceae</taxon>
        <taxon>PACMAD clade</taxon>
        <taxon>Panicoideae</taxon>
        <taxon>Panicodae</taxon>
        <taxon>Paniceae</taxon>
        <taxon>Panicinae</taxon>
        <taxon>Panicum</taxon>
        <taxon>Panicum sect. Hiantes</taxon>
    </lineage>
</organism>
<dbReference type="AlphaFoldDB" id="A0A8T0R9I3"/>